<dbReference type="RefSeq" id="XP_009830505.1">
    <property type="nucleotide sequence ID" value="XM_009832203.1"/>
</dbReference>
<gene>
    <name evidence="2" type="ORF">H257_06830</name>
</gene>
<dbReference type="VEuPathDB" id="FungiDB:H257_06830"/>
<proteinExistence type="predicted"/>
<sequence length="129" mass="14613">MESQQGRVGSQTKGLSRLARRGRRGTRSTDYVGRQRKRASAMKRTMSERRRSTNDSTDCNEKIQSIGGRPKEDAARSLVALHEVSPASSEVQYIWTFLWGFNKQVTMPVMVVVRLLVCLYDVDDADICD</sequence>
<evidence type="ECO:0000313" key="2">
    <source>
        <dbReference type="EMBL" id="ETV79569.1"/>
    </source>
</evidence>
<feature type="region of interest" description="Disordered" evidence="1">
    <location>
        <begin position="1"/>
        <end position="69"/>
    </location>
</feature>
<name>W4GKN1_APHAT</name>
<feature type="compositionally biased region" description="Polar residues" evidence="1">
    <location>
        <begin position="1"/>
        <end position="14"/>
    </location>
</feature>
<reference evidence="2" key="1">
    <citation type="submission" date="2013-12" db="EMBL/GenBank/DDBJ databases">
        <title>The Genome Sequence of Aphanomyces astaci APO3.</title>
        <authorList>
            <consortium name="The Broad Institute Genomics Platform"/>
            <person name="Russ C."/>
            <person name="Tyler B."/>
            <person name="van West P."/>
            <person name="Dieguez-Uribeondo J."/>
            <person name="Young S.K."/>
            <person name="Zeng Q."/>
            <person name="Gargeya S."/>
            <person name="Fitzgerald M."/>
            <person name="Abouelleil A."/>
            <person name="Alvarado L."/>
            <person name="Chapman S.B."/>
            <person name="Gainer-Dewar J."/>
            <person name="Goldberg J."/>
            <person name="Griggs A."/>
            <person name="Gujja S."/>
            <person name="Hansen M."/>
            <person name="Howarth C."/>
            <person name="Imamovic A."/>
            <person name="Ireland A."/>
            <person name="Larimer J."/>
            <person name="McCowan C."/>
            <person name="Murphy C."/>
            <person name="Pearson M."/>
            <person name="Poon T.W."/>
            <person name="Priest M."/>
            <person name="Roberts A."/>
            <person name="Saif S."/>
            <person name="Shea T."/>
            <person name="Sykes S."/>
            <person name="Wortman J."/>
            <person name="Nusbaum C."/>
            <person name="Birren B."/>
        </authorList>
    </citation>
    <scope>NUCLEOTIDE SEQUENCE [LARGE SCALE GENOMIC DNA]</scope>
    <source>
        <strain evidence="2">APO3</strain>
    </source>
</reference>
<dbReference type="AlphaFoldDB" id="W4GKN1"/>
<accession>W4GKN1</accession>
<protein>
    <submittedName>
        <fullName evidence="2">Uncharacterized protein</fullName>
    </submittedName>
</protein>
<dbReference type="GeneID" id="20808826"/>
<dbReference type="EMBL" id="KI913127">
    <property type="protein sequence ID" value="ETV79569.1"/>
    <property type="molecule type" value="Genomic_DNA"/>
</dbReference>
<organism evidence="2">
    <name type="scientific">Aphanomyces astaci</name>
    <name type="common">Crayfish plague agent</name>
    <dbReference type="NCBI Taxonomy" id="112090"/>
    <lineage>
        <taxon>Eukaryota</taxon>
        <taxon>Sar</taxon>
        <taxon>Stramenopiles</taxon>
        <taxon>Oomycota</taxon>
        <taxon>Saprolegniomycetes</taxon>
        <taxon>Saprolegniales</taxon>
        <taxon>Verrucalvaceae</taxon>
        <taxon>Aphanomyces</taxon>
    </lineage>
</organism>
<evidence type="ECO:0000256" key="1">
    <source>
        <dbReference type="SAM" id="MobiDB-lite"/>
    </source>
</evidence>